<name>A0A2C5ZQQ7_9HYPO</name>
<protein>
    <submittedName>
        <fullName evidence="2">Uncharacterized protein</fullName>
    </submittedName>
</protein>
<reference evidence="2 3" key="1">
    <citation type="submission" date="2017-06" db="EMBL/GenBank/DDBJ databases">
        <title>Ant-infecting Ophiocordyceps genomes reveal a high diversity of potential behavioral manipulation genes and a possible major role for enterotoxins.</title>
        <authorList>
            <person name="De Bekker C."/>
            <person name="Evans H.C."/>
            <person name="Brachmann A."/>
            <person name="Hughes D.P."/>
        </authorList>
    </citation>
    <scope>NUCLEOTIDE SEQUENCE [LARGE SCALE GENOMIC DNA]</scope>
    <source>
        <strain evidence="2 3">1348a</strain>
    </source>
</reference>
<dbReference type="OrthoDB" id="5332316at2759"/>
<feature type="region of interest" description="Disordered" evidence="1">
    <location>
        <begin position="56"/>
        <end position="83"/>
    </location>
</feature>
<dbReference type="AlphaFoldDB" id="A0A2C5ZQQ7"/>
<feature type="region of interest" description="Disordered" evidence="1">
    <location>
        <begin position="351"/>
        <end position="417"/>
    </location>
</feature>
<comment type="caution">
    <text evidence="2">The sequence shown here is derived from an EMBL/GenBank/DDBJ whole genome shotgun (WGS) entry which is preliminary data.</text>
</comment>
<sequence length="479" mass="52402">MTRSYAPVTLTRLVRHVGNISRPACSSPRDKETRCAGDRPLGIGSEFRVGSMAERAATSGPAQKLRNDSRANAEAESGRRAEMEPVVMSGKASEENCGIRIGQISQAASGAGTDNESTHVKADTCKETTVQDKPPDTNDRAYVLVIHGLSPNVGPSDFYRLDANVAAGLESSIVKVRQQRNPLTLEPSGRFHISFRSALAASTYRQRLLHLHYMARYRFRSPTGLAINPLHPSRLLADLSPSSIHALSASNHASNHAPDSVEAGFGAAAEAAVQSYALMPASLPALATDRPRLRANIAPKWASRLDDIVAKRGLSQKPSAVLLHVYPPTLTVGNLWRFISHDGSGPAGKWHVGMPHHLKPEQDASSKEALFASQEEDDDNDDVADMQGTELDAQDDETDVDDAVVTDSNDGGSPFQEWRKNPFYSDFTTPEKQWCRFIVPCATEPEARRFHRYWNQRTLISGRGEHASRNVVQASIVKW</sequence>
<evidence type="ECO:0000313" key="2">
    <source>
        <dbReference type="EMBL" id="PHH81754.1"/>
    </source>
</evidence>
<feature type="compositionally biased region" description="Basic and acidic residues" evidence="1">
    <location>
        <begin position="65"/>
        <end position="83"/>
    </location>
</feature>
<organism evidence="2 3">
    <name type="scientific">Ophiocordyceps australis</name>
    <dbReference type="NCBI Taxonomy" id="1399860"/>
    <lineage>
        <taxon>Eukaryota</taxon>
        <taxon>Fungi</taxon>
        <taxon>Dikarya</taxon>
        <taxon>Ascomycota</taxon>
        <taxon>Pezizomycotina</taxon>
        <taxon>Sordariomycetes</taxon>
        <taxon>Hypocreomycetidae</taxon>
        <taxon>Hypocreales</taxon>
        <taxon>Ophiocordycipitaceae</taxon>
        <taxon>Ophiocordyceps</taxon>
    </lineage>
</organism>
<evidence type="ECO:0000313" key="3">
    <source>
        <dbReference type="Proteomes" id="UP000224854"/>
    </source>
</evidence>
<keyword evidence="3" id="KW-1185">Reference proteome</keyword>
<dbReference type="Proteomes" id="UP000224854">
    <property type="component" value="Unassembled WGS sequence"/>
</dbReference>
<dbReference type="EMBL" id="NJEU01000098">
    <property type="protein sequence ID" value="PHH81754.1"/>
    <property type="molecule type" value="Genomic_DNA"/>
</dbReference>
<feature type="compositionally biased region" description="Acidic residues" evidence="1">
    <location>
        <begin position="374"/>
        <end position="384"/>
    </location>
</feature>
<gene>
    <name evidence="2" type="ORF">CDD82_7924</name>
</gene>
<feature type="compositionally biased region" description="Acidic residues" evidence="1">
    <location>
        <begin position="392"/>
        <end position="404"/>
    </location>
</feature>
<accession>A0A2C5ZQQ7</accession>
<evidence type="ECO:0000256" key="1">
    <source>
        <dbReference type="SAM" id="MobiDB-lite"/>
    </source>
</evidence>
<proteinExistence type="predicted"/>